<evidence type="ECO:0000256" key="3">
    <source>
        <dbReference type="ARBA" id="ARBA00023125"/>
    </source>
</evidence>
<dbReference type="RefSeq" id="WP_281093989.1">
    <property type="nucleotide sequence ID" value="NZ_JARYZI010000004.1"/>
</dbReference>
<dbReference type="EMBL" id="JARYZI010000004">
    <property type="protein sequence ID" value="MDH8678161.1"/>
    <property type="molecule type" value="Genomic_DNA"/>
</dbReference>
<comment type="caution">
    <text evidence="6">The sequence shown here is derived from an EMBL/GenBank/DDBJ whole genome shotgun (WGS) entry which is preliminary data.</text>
</comment>
<dbReference type="InterPro" id="IPR009061">
    <property type="entry name" value="DNA-bd_dom_put_sf"/>
</dbReference>
<dbReference type="Gene3D" id="1.10.1660.10">
    <property type="match status" value="1"/>
</dbReference>
<keyword evidence="3 6" id="KW-0238">DNA-binding</keyword>
<dbReference type="PANTHER" id="PTHR30204:SF69">
    <property type="entry name" value="MERR-FAMILY TRANSCRIPTIONAL REGULATOR"/>
    <property type="match status" value="1"/>
</dbReference>
<dbReference type="PANTHER" id="PTHR30204">
    <property type="entry name" value="REDOX-CYCLING DRUG-SENSING TRANSCRIPTIONAL ACTIVATOR SOXR"/>
    <property type="match status" value="1"/>
</dbReference>
<evidence type="ECO:0000256" key="4">
    <source>
        <dbReference type="ARBA" id="ARBA00023163"/>
    </source>
</evidence>
<name>A0ABT6NCQ6_9FIRM</name>
<evidence type="ECO:0000259" key="5">
    <source>
        <dbReference type="PROSITE" id="PS50937"/>
    </source>
</evidence>
<proteinExistence type="predicted"/>
<dbReference type="SMART" id="SM00422">
    <property type="entry name" value="HTH_MERR"/>
    <property type="match status" value="1"/>
</dbReference>
<keyword evidence="4" id="KW-0804">Transcription</keyword>
<sequence length="228" mass="25815">MSRYISIGQAASFLDISVETIRYYEKEGIIPPLHRDTNNYRLISLTHLLFLKGVTQLRHAGFSLEQIKQLHEGAYAHTPDMQFQLISQGLDHVKENILALEKIQADLMASLEQLKDFYALQNKGCHVCNVSEAFDITELTDLKLLLSDKDIVLPLSNVPAQGNLFLLKALIYKKEVDIDAAIDEMMTYCDQNSLIPNPAIYLKVLAKPSYYTGDHLAATLYLNLESRK</sequence>
<dbReference type="Pfam" id="PF00376">
    <property type="entry name" value="MerR"/>
    <property type="match status" value="1"/>
</dbReference>
<keyword evidence="2" id="KW-0805">Transcription regulation</keyword>
<feature type="domain" description="HTH merR-type" evidence="5">
    <location>
        <begin position="4"/>
        <end position="73"/>
    </location>
</feature>
<protein>
    <submittedName>
        <fullName evidence="6">MerR family DNA-binding transcriptional regulator</fullName>
    </submittedName>
</protein>
<dbReference type="Proteomes" id="UP001158045">
    <property type="component" value="Unassembled WGS sequence"/>
</dbReference>
<organism evidence="6 7">
    <name type="scientific">Fusibacter bizertensis</name>
    <dbReference type="NCBI Taxonomy" id="1488331"/>
    <lineage>
        <taxon>Bacteria</taxon>
        <taxon>Bacillati</taxon>
        <taxon>Bacillota</taxon>
        <taxon>Clostridia</taxon>
        <taxon>Eubacteriales</taxon>
        <taxon>Eubacteriales Family XII. Incertae Sedis</taxon>
        <taxon>Fusibacter</taxon>
    </lineage>
</organism>
<dbReference type="SUPFAM" id="SSF46955">
    <property type="entry name" value="Putative DNA-binding domain"/>
    <property type="match status" value="1"/>
</dbReference>
<gene>
    <name evidence="6" type="ORF">QE109_08380</name>
</gene>
<dbReference type="InterPro" id="IPR047057">
    <property type="entry name" value="MerR_fam"/>
</dbReference>
<evidence type="ECO:0000313" key="7">
    <source>
        <dbReference type="Proteomes" id="UP001158045"/>
    </source>
</evidence>
<reference evidence="6 7" key="1">
    <citation type="submission" date="2023-04" db="EMBL/GenBank/DDBJ databases">
        <title>Fusibacter bizertensis strain WBS, isolated from littoral bottom sediments of the Arctic seas - biochemical and genomic analysis.</title>
        <authorList>
            <person name="Brioukhanov A.L."/>
        </authorList>
    </citation>
    <scope>NUCLEOTIDE SEQUENCE [LARGE SCALE GENOMIC DNA]</scope>
    <source>
        <strain evidence="6 7">WBS</strain>
    </source>
</reference>
<keyword evidence="1" id="KW-0678">Repressor</keyword>
<evidence type="ECO:0000256" key="2">
    <source>
        <dbReference type="ARBA" id="ARBA00023015"/>
    </source>
</evidence>
<keyword evidence="7" id="KW-1185">Reference proteome</keyword>
<dbReference type="PROSITE" id="PS00552">
    <property type="entry name" value="HTH_MERR_1"/>
    <property type="match status" value="1"/>
</dbReference>
<dbReference type="PROSITE" id="PS50937">
    <property type="entry name" value="HTH_MERR_2"/>
    <property type="match status" value="1"/>
</dbReference>
<evidence type="ECO:0000256" key="1">
    <source>
        <dbReference type="ARBA" id="ARBA00022491"/>
    </source>
</evidence>
<dbReference type="GO" id="GO:0003677">
    <property type="term" value="F:DNA binding"/>
    <property type="evidence" value="ECO:0007669"/>
    <property type="project" value="UniProtKB-KW"/>
</dbReference>
<evidence type="ECO:0000313" key="6">
    <source>
        <dbReference type="EMBL" id="MDH8678161.1"/>
    </source>
</evidence>
<accession>A0ABT6NCQ6</accession>
<dbReference type="InterPro" id="IPR000551">
    <property type="entry name" value="MerR-type_HTH_dom"/>
</dbReference>